<evidence type="ECO:0000313" key="1">
    <source>
        <dbReference type="EMBL" id="PYH41019.1"/>
    </source>
</evidence>
<dbReference type="Proteomes" id="UP000248349">
    <property type="component" value="Unassembled WGS sequence"/>
</dbReference>
<proteinExistence type="predicted"/>
<dbReference type="EMBL" id="KZ821271">
    <property type="protein sequence ID" value="PYH41019.1"/>
    <property type="molecule type" value="Genomic_DNA"/>
</dbReference>
<dbReference type="STRING" id="1450539.A0A318Z256"/>
<dbReference type="GeneID" id="37073484"/>
<name>A0A318Z256_9EURO</name>
<evidence type="ECO:0008006" key="3">
    <source>
        <dbReference type="Google" id="ProtNLM"/>
    </source>
</evidence>
<dbReference type="RefSeq" id="XP_025427001.1">
    <property type="nucleotide sequence ID" value="XM_025572256.1"/>
</dbReference>
<evidence type="ECO:0000313" key="2">
    <source>
        <dbReference type="Proteomes" id="UP000248349"/>
    </source>
</evidence>
<dbReference type="OrthoDB" id="4499747at2759"/>
<reference evidence="1 2" key="1">
    <citation type="submission" date="2016-12" db="EMBL/GenBank/DDBJ databases">
        <title>The genomes of Aspergillus section Nigri reveals drivers in fungal speciation.</title>
        <authorList>
            <consortium name="DOE Joint Genome Institute"/>
            <person name="Vesth T.C."/>
            <person name="Nybo J."/>
            <person name="Theobald S."/>
            <person name="Brandl J."/>
            <person name="Frisvad J.C."/>
            <person name="Nielsen K.F."/>
            <person name="Lyhne E.K."/>
            <person name="Kogle M.E."/>
            <person name="Kuo A."/>
            <person name="Riley R."/>
            <person name="Clum A."/>
            <person name="Nolan M."/>
            <person name="Lipzen A."/>
            <person name="Salamov A."/>
            <person name="Henrissat B."/>
            <person name="Wiebenga A."/>
            <person name="De Vries R.P."/>
            <person name="Grigoriev I.V."/>
            <person name="Mortensen U.H."/>
            <person name="Andersen M.R."/>
            <person name="Baker S.E."/>
        </authorList>
    </citation>
    <scope>NUCLEOTIDE SEQUENCE [LARGE SCALE GENOMIC DNA]</scope>
    <source>
        <strain evidence="1 2">JOP 1030-1</strain>
    </source>
</reference>
<sequence>MSVDSNGLIDPEEDDIDVFDNATYIGMKVSFPDGSTWKLQSKLRHISHEVCQAECEGSGARSEARAVFLCCKVSGTGPPAAMIKIRLQIPWYKTAGELPDARAKQAISETPSVFDSEIEALATLTSRGCSSIPSLLSWKKERQSINEGVPGGYKLSILMQRVPGIDLDPGHPVYLVQMSREERELLRKAFKAAWLETVRCGIVNVTHVDESIGNILWDKEDQKCHLIDWECWRLSDGRTTWEDRLWDRWNVLQMRGSWSHFEVSQWRL</sequence>
<dbReference type="AlphaFoldDB" id="A0A318Z256"/>
<accession>A0A318Z256</accession>
<gene>
    <name evidence="1" type="ORF">BP01DRAFT_306816</name>
</gene>
<dbReference type="InterPro" id="IPR011009">
    <property type="entry name" value="Kinase-like_dom_sf"/>
</dbReference>
<dbReference type="SUPFAM" id="SSF56112">
    <property type="entry name" value="Protein kinase-like (PK-like)"/>
    <property type="match status" value="1"/>
</dbReference>
<protein>
    <recommendedName>
        <fullName evidence="3">Aminoglycoside phosphotransferase domain-containing protein</fullName>
    </recommendedName>
</protein>
<organism evidence="1 2">
    <name type="scientific">Aspergillus saccharolyticus JOP 1030-1</name>
    <dbReference type="NCBI Taxonomy" id="1450539"/>
    <lineage>
        <taxon>Eukaryota</taxon>
        <taxon>Fungi</taxon>
        <taxon>Dikarya</taxon>
        <taxon>Ascomycota</taxon>
        <taxon>Pezizomycotina</taxon>
        <taxon>Eurotiomycetes</taxon>
        <taxon>Eurotiomycetidae</taxon>
        <taxon>Eurotiales</taxon>
        <taxon>Aspergillaceae</taxon>
        <taxon>Aspergillus</taxon>
        <taxon>Aspergillus subgen. Circumdati</taxon>
    </lineage>
</organism>
<keyword evidence="2" id="KW-1185">Reference proteome</keyword>